<feature type="transmembrane region" description="Helical" evidence="1">
    <location>
        <begin position="321"/>
        <end position="343"/>
    </location>
</feature>
<reference evidence="2" key="1">
    <citation type="journal article" date="2014" name="Int. J. Syst. Evol. Microbiol.">
        <title>Complete genome sequence of Corynebacterium casei LMG S-19264T (=DSM 44701T), isolated from a smear-ripened cheese.</title>
        <authorList>
            <consortium name="US DOE Joint Genome Institute (JGI-PGF)"/>
            <person name="Walter F."/>
            <person name="Albersmeier A."/>
            <person name="Kalinowski J."/>
            <person name="Ruckert C."/>
        </authorList>
    </citation>
    <scope>NUCLEOTIDE SEQUENCE</scope>
    <source>
        <strain evidence="2">JCM 13583</strain>
    </source>
</reference>
<dbReference type="Proteomes" id="UP000632195">
    <property type="component" value="Unassembled WGS sequence"/>
</dbReference>
<sequence>MMQRSAVARPLLMVGLGSALLYASYLVWVSFGYLNMASDAVSWALVLMSFFIFLRASRPAPDTGQDSVLRYSTVIAPASVAFTVFLVTLPSAYSGTYAVTAVSVAASAAVIAAWTAKKQQAGFASLMALVVLFSWLHLSQTGQFQTDEIFLDYYASHLALRGIDPYTANIAQSLVVQHVPLADLTPLLSGGFFSGMDYPALSFLVMLPFDIVHADAGVVPLTFFLVSLVLVYMVAWKREGAWAGALAVAMILMDFGLVSLASNGDMDTVWVFFLLLSEILMARSTLASGVSYGLSVAAKQIPLLVAPFMLVYLVRQRGWRSAAIFALSSVLSFMAIDLPYIAASPASFLSEVARPETGALIWIGQGPSLISFTGIYLLSKGYFTMLMAVLEALLAILYAVDFRRLALSFPVFPILVMFFNYRLLFNYLAFWPMLLVPVIFLWERPGGASKGTRQRVLRVARYAAVAVAVAAVCTFPAFHVHDSGARIVSVELLHGPGGNVSEMVVTVEGPGSQGLHFRSFGPGFISYPNGILWRDAYERNTTSGSVYVLEPWPGQGGIAASSVRVVNGYSTSESIFARVGN</sequence>
<feature type="transmembrane region" description="Helical" evidence="1">
    <location>
        <begin position="241"/>
        <end position="261"/>
    </location>
</feature>
<name>A0AA37BSS7_9ARCH</name>
<dbReference type="EMBL" id="BMNY01000003">
    <property type="protein sequence ID" value="GGM79257.1"/>
    <property type="molecule type" value="Genomic_DNA"/>
</dbReference>
<evidence type="ECO:0000256" key="1">
    <source>
        <dbReference type="SAM" id="Phobius"/>
    </source>
</evidence>
<reference evidence="2" key="2">
    <citation type="submission" date="2022-09" db="EMBL/GenBank/DDBJ databases">
        <authorList>
            <person name="Sun Q."/>
            <person name="Ohkuma M."/>
        </authorList>
    </citation>
    <scope>NUCLEOTIDE SEQUENCE</scope>
    <source>
        <strain evidence="2">JCM 13583</strain>
    </source>
</reference>
<dbReference type="RefSeq" id="WP_188681798.1">
    <property type="nucleotide sequence ID" value="NZ_BMNY01000003.1"/>
</dbReference>
<evidence type="ECO:0000313" key="2">
    <source>
        <dbReference type="EMBL" id="GGM79257.1"/>
    </source>
</evidence>
<evidence type="ECO:0000313" key="3">
    <source>
        <dbReference type="Proteomes" id="UP000632195"/>
    </source>
</evidence>
<keyword evidence="3" id="KW-1185">Reference proteome</keyword>
<proteinExistence type="predicted"/>
<gene>
    <name evidence="2" type="ORF">GCM10007108_16860</name>
</gene>
<feature type="transmembrane region" description="Helical" evidence="1">
    <location>
        <begin position="462"/>
        <end position="480"/>
    </location>
</feature>
<keyword evidence="1" id="KW-0812">Transmembrane</keyword>
<feature type="transmembrane region" description="Helical" evidence="1">
    <location>
        <begin position="385"/>
        <end position="403"/>
    </location>
</feature>
<feature type="transmembrane region" description="Helical" evidence="1">
    <location>
        <begin position="423"/>
        <end position="442"/>
    </location>
</feature>
<keyword evidence="1" id="KW-0472">Membrane</keyword>
<feature type="transmembrane region" description="Helical" evidence="1">
    <location>
        <begin position="12"/>
        <end position="34"/>
    </location>
</feature>
<protein>
    <recommendedName>
        <fullName evidence="4">DUF2029 domain-containing protein</fullName>
    </recommendedName>
</protein>
<feature type="transmembrane region" description="Helical" evidence="1">
    <location>
        <begin position="40"/>
        <end position="56"/>
    </location>
</feature>
<dbReference type="AlphaFoldDB" id="A0AA37BSS7"/>
<feature type="transmembrane region" description="Helical" evidence="1">
    <location>
        <begin position="292"/>
        <end position="314"/>
    </location>
</feature>
<feature type="transmembrane region" description="Helical" evidence="1">
    <location>
        <begin position="121"/>
        <end position="138"/>
    </location>
</feature>
<feature type="transmembrane region" description="Helical" evidence="1">
    <location>
        <begin position="68"/>
        <end position="89"/>
    </location>
</feature>
<feature type="transmembrane region" description="Helical" evidence="1">
    <location>
        <begin position="359"/>
        <end position="378"/>
    </location>
</feature>
<feature type="transmembrane region" description="Helical" evidence="1">
    <location>
        <begin position="95"/>
        <end position="114"/>
    </location>
</feature>
<evidence type="ECO:0008006" key="4">
    <source>
        <dbReference type="Google" id="ProtNLM"/>
    </source>
</evidence>
<keyword evidence="1" id="KW-1133">Transmembrane helix</keyword>
<organism evidence="2 3">
    <name type="scientific">Thermogymnomonas acidicola</name>
    <dbReference type="NCBI Taxonomy" id="399579"/>
    <lineage>
        <taxon>Archaea</taxon>
        <taxon>Methanobacteriati</taxon>
        <taxon>Thermoplasmatota</taxon>
        <taxon>Thermoplasmata</taxon>
        <taxon>Thermoplasmatales</taxon>
        <taxon>Thermogymnomonas</taxon>
    </lineage>
</organism>
<comment type="caution">
    <text evidence="2">The sequence shown here is derived from an EMBL/GenBank/DDBJ whole genome shotgun (WGS) entry which is preliminary data.</text>
</comment>
<accession>A0AA37BSS7</accession>
<feature type="transmembrane region" description="Helical" evidence="1">
    <location>
        <begin position="216"/>
        <end position="235"/>
    </location>
</feature>